<dbReference type="Pfam" id="PF02321">
    <property type="entry name" value="OEP"/>
    <property type="match status" value="2"/>
</dbReference>
<name>A0A4U0NHM3_9SPHI</name>
<evidence type="ECO:0000256" key="3">
    <source>
        <dbReference type="ARBA" id="ARBA00022448"/>
    </source>
</evidence>
<proteinExistence type="inferred from homology"/>
<comment type="subcellular location">
    <subcellularLocation>
        <location evidence="1">Cell outer membrane</location>
    </subcellularLocation>
</comment>
<organism evidence="9 10">
    <name type="scientific">Sphingobacterium olei</name>
    <dbReference type="NCBI Taxonomy" id="2571155"/>
    <lineage>
        <taxon>Bacteria</taxon>
        <taxon>Pseudomonadati</taxon>
        <taxon>Bacteroidota</taxon>
        <taxon>Sphingobacteriia</taxon>
        <taxon>Sphingobacteriales</taxon>
        <taxon>Sphingobacteriaceae</taxon>
        <taxon>Sphingobacterium</taxon>
    </lineage>
</organism>
<dbReference type="Gene3D" id="1.20.1600.10">
    <property type="entry name" value="Outer membrane efflux proteins (OEP)"/>
    <property type="match status" value="1"/>
</dbReference>
<accession>A0A4U0NHM3</accession>
<gene>
    <name evidence="9" type="ORF">FAZ15_16900</name>
</gene>
<keyword evidence="4" id="KW-1134">Transmembrane beta strand</keyword>
<feature type="coiled-coil region" evidence="8">
    <location>
        <begin position="32"/>
        <end position="66"/>
    </location>
</feature>
<dbReference type="Proteomes" id="UP000306808">
    <property type="component" value="Unassembled WGS sequence"/>
</dbReference>
<reference evidence="9 10" key="1">
    <citation type="submission" date="2019-04" db="EMBL/GenBank/DDBJ databases">
        <title>Sphingobacterium olei sp. nov., isolated from oil-contaminated soil.</title>
        <authorList>
            <person name="Liu B."/>
        </authorList>
    </citation>
    <scope>NUCLEOTIDE SEQUENCE [LARGE SCALE GENOMIC DNA]</scope>
    <source>
        <strain evidence="9 10">HAL-9</strain>
    </source>
</reference>
<dbReference type="InterPro" id="IPR003423">
    <property type="entry name" value="OMP_efflux"/>
</dbReference>
<keyword evidence="6" id="KW-0472">Membrane</keyword>
<keyword evidence="7" id="KW-0998">Cell outer membrane</keyword>
<dbReference type="GO" id="GO:0015288">
    <property type="term" value="F:porin activity"/>
    <property type="evidence" value="ECO:0007669"/>
    <property type="project" value="TreeGrafter"/>
</dbReference>
<evidence type="ECO:0000256" key="4">
    <source>
        <dbReference type="ARBA" id="ARBA00022452"/>
    </source>
</evidence>
<comment type="caution">
    <text evidence="9">The sequence shown here is derived from an EMBL/GenBank/DDBJ whole genome shotgun (WGS) entry which is preliminary data.</text>
</comment>
<dbReference type="GO" id="GO:0015562">
    <property type="term" value="F:efflux transmembrane transporter activity"/>
    <property type="evidence" value="ECO:0007669"/>
    <property type="project" value="InterPro"/>
</dbReference>
<dbReference type="PANTHER" id="PTHR30026:SF20">
    <property type="entry name" value="OUTER MEMBRANE PROTEIN TOLC"/>
    <property type="match status" value="1"/>
</dbReference>
<dbReference type="RefSeq" id="WP_136902496.1">
    <property type="nucleotide sequence ID" value="NZ_SUME01000007.1"/>
</dbReference>
<comment type="similarity">
    <text evidence="2">Belongs to the outer membrane factor (OMF) (TC 1.B.17) family.</text>
</comment>
<feature type="coiled-coil region" evidence="8">
    <location>
        <begin position="352"/>
        <end position="379"/>
    </location>
</feature>
<evidence type="ECO:0000313" key="10">
    <source>
        <dbReference type="Proteomes" id="UP000306808"/>
    </source>
</evidence>
<dbReference type="EMBL" id="SUME01000007">
    <property type="protein sequence ID" value="TJZ53705.1"/>
    <property type="molecule type" value="Genomic_DNA"/>
</dbReference>
<dbReference type="OrthoDB" id="9807719at2"/>
<keyword evidence="10" id="KW-1185">Reference proteome</keyword>
<dbReference type="AlphaFoldDB" id="A0A4U0NHM3"/>
<evidence type="ECO:0000256" key="6">
    <source>
        <dbReference type="ARBA" id="ARBA00023136"/>
    </source>
</evidence>
<dbReference type="GO" id="GO:0009279">
    <property type="term" value="C:cell outer membrane"/>
    <property type="evidence" value="ECO:0007669"/>
    <property type="project" value="UniProtKB-SubCell"/>
</dbReference>
<evidence type="ECO:0000256" key="2">
    <source>
        <dbReference type="ARBA" id="ARBA00007613"/>
    </source>
</evidence>
<keyword evidence="5" id="KW-0812">Transmembrane</keyword>
<keyword evidence="3" id="KW-0813">Transport</keyword>
<dbReference type="PANTHER" id="PTHR30026">
    <property type="entry name" value="OUTER MEMBRANE PROTEIN TOLC"/>
    <property type="match status" value="1"/>
</dbReference>
<sequence>MNTQKKILSIFLMLFLVLNGFKGLAQEKKISLEEAKSMALQNNKKLRQAQKNIEAAQAASASANAGGKPTIDGSVTGLYLSDPLKALLPEYQASGMLSVSQVLYAGGKVQNAKKLSASAVDLQSAQKALTEDEVLLNVVKAYWQVVSAKEKNVLAKEYIRLLNALHTTLKNSFDAGLIYKNDLLKVDVQRNEADLNLTRAEDGLTMAKLNLAQITGQQNTDYDVNDDVSVAYTLVSEADRSSIEKRPEVAMLNKAVEIQELQTELLKGNRRPTIGLSANGIAAFGKQINFGNGNNNLQAFVGLVSVNVPIFDWGGRKQKVKEQQFKTDAQRLELEETKELLGLEVKNAWLQLRQSVKRIELMERSLQQAMENLRLNQDRFNAGTVLGEDVLEAQVLWQQANSNLIDAKVEYRVNEVILKKAMGEL</sequence>
<protein>
    <submittedName>
        <fullName evidence="9">TolC family protein</fullName>
    </submittedName>
</protein>
<evidence type="ECO:0000313" key="9">
    <source>
        <dbReference type="EMBL" id="TJZ53705.1"/>
    </source>
</evidence>
<evidence type="ECO:0000256" key="5">
    <source>
        <dbReference type="ARBA" id="ARBA00022692"/>
    </source>
</evidence>
<evidence type="ECO:0000256" key="1">
    <source>
        <dbReference type="ARBA" id="ARBA00004442"/>
    </source>
</evidence>
<dbReference type="InterPro" id="IPR051906">
    <property type="entry name" value="TolC-like"/>
</dbReference>
<keyword evidence="8" id="KW-0175">Coiled coil</keyword>
<dbReference type="SUPFAM" id="SSF56954">
    <property type="entry name" value="Outer membrane efflux proteins (OEP)"/>
    <property type="match status" value="1"/>
</dbReference>
<evidence type="ECO:0000256" key="8">
    <source>
        <dbReference type="SAM" id="Coils"/>
    </source>
</evidence>
<evidence type="ECO:0000256" key="7">
    <source>
        <dbReference type="ARBA" id="ARBA00023237"/>
    </source>
</evidence>
<dbReference type="GO" id="GO:1990281">
    <property type="term" value="C:efflux pump complex"/>
    <property type="evidence" value="ECO:0007669"/>
    <property type="project" value="TreeGrafter"/>
</dbReference>